<name>A0ABY9J8T7_9ACTN</name>
<gene>
    <name evidence="6" type="ORF">P8A20_11050</name>
</gene>
<protein>
    <recommendedName>
        <fullName evidence="5">Oligopeptide/dipeptide ABC transporter C-terminal domain-containing protein</fullName>
    </recommendedName>
</protein>
<evidence type="ECO:0000313" key="6">
    <source>
        <dbReference type="EMBL" id="WLQ64097.1"/>
    </source>
</evidence>
<keyword evidence="1" id="KW-0813">Transport</keyword>
<organism evidence="6 7">
    <name type="scientific">Streptomyces glycanivorans</name>
    <dbReference type="NCBI Taxonomy" id="3033808"/>
    <lineage>
        <taxon>Bacteria</taxon>
        <taxon>Bacillati</taxon>
        <taxon>Actinomycetota</taxon>
        <taxon>Actinomycetes</taxon>
        <taxon>Kitasatosporales</taxon>
        <taxon>Streptomycetaceae</taxon>
        <taxon>Streptomyces</taxon>
    </lineage>
</organism>
<dbReference type="Pfam" id="PF08352">
    <property type="entry name" value="oligo_HPY"/>
    <property type="match status" value="1"/>
</dbReference>
<keyword evidence="3" id="KW-0067">ATP-binding</keyword>
<reference evidence="6 7" key="1">
    <citation type="submission" date="2023-03" db="EMBL/GenBank/DDBJ databases">
        <title>Isolation and description of six Streptomyces strains from soil environments, able to metabolize different microbial glucans.</title>
        <authorList>
            <person name="Widen T."/>
            <person name="Larsbrink J."/>
        </authorList>
    </citation>
    <scope>NUCLEOTIDE SEQUENCE [LARGE SCALE GENOMIC DNA]</scope>
    <source>
        <strain evidence="6 7">Alt3</strain>
    </source>
</reference>
<evidence type="ECO:0000256" key="2">
    <source>
        <dbReference type="ARBA" id="ARBA00022741"/>
    </source>
</evidence>
<dbReference type="InterPro" id="IPR027417">
    <property type="entry name" value="P-loop_NTPase"/>
</dbReference>
<dbReference type="Proteomes" id="UP001224433">
    <property type="component" value="Chromosome"/>
</dbReference>
<evidence type="ECO:0000313" key="7">
    <source>
        <dbReference type="Proteomes" id="UP001224433"/>
    </source>
</evidence>
<accession>A0ABY9J8T7</accession>
<feature type="region of interest" description="Disordered" evidence="4">
    <location>
        <begin position="1"/>
        <end position="26"/>
    </location>
</feature>
<keyword evidence="2" id="KW-0547">Nucleotide-binding</keyword>
<dbReference type="Gene3D" id="3.40.50.300">
    <property type="entry name" value="P-loop containing nucleotide triphosphate hydrolases"/>
    <property type="match status" value="1"/>
</dbReference>
<evidence type="ECO:0000259" key="5">
    <source>
        <dbReference type="Pfam" id="PF08352"/>
    </source>
</evidence>
<evidence type="ECO:0000256" key="4">
    <source>
        <dbReference type="SAM" id="MobiDB-lite"/>
    </source>
</evidence>
<feature type="domain" description="Oligopeptide/dipeptide ABC transporter C-terminal" evidence="5">
    <location>
        <begin position="2"/>
        <end position="41"/>
    </location>
</feature>
<dbReference type="NCBIfam" id="TIGR01727">
    <property type="entry name" value="oligo_HPY"/>
    <property type="match status" value="1"/>
</dbReference>
<proteinExistence type="predicted"/>
<keyword evidence="7" id="KW-1185">Reference proteome</keyword>
<evidence type="ECO:0000256" key="3">
    <source>
        <dbReference type="ARBA" id="ARBA00022840"/>
    </source>
</evidence>
<evidence type="ECO:0000256" key="1">
    <source>
        <dbReference type="ARBA" id="ARBA00022448"/>
    </source>
</evidence>
<dbReference type="RefSeq" id="WP_261988658.1">
    <property type="nucleotide sequence ID" value="NZ_CP120983.1"/>
</dbReference>
<dbReference type="InterPro" id="IPR013563">
    <property type="entry name" value="Oligopep_ABC_C"/>
</dbReference>
<sequence length="73" mass="7443">MPVPDGTGSRPRALTGEVPDPGSPPPGCRFHPRCPLAVDRCRTDEPVLLGLPGAAESEVACWVAQAGEPAAVG</sequence>
<dbReference type="EMBL" id="CP120983">
    <property type="protein sequence ID" value="WLQ64097.1"/>
    <property type="molecule type" value="Genomic_DNA"/>
</dbReference>